<name>A0AAE4FTX1_9CYAN</name>
<dbReference type="RefSeq" id="WP_322878160.1">
    <property type="nucleotide sequence ID" value="NZ_JAVMIP010000007.1"/>
</dbReference>
<gene>
    <name evidence="1" type="ORF">RIF25_08745</name>
</gene>
<dbReference type="AlphaFoldDB" id="A0AAE4FTX1"/>
<organism evidence="1 2">
    <name type="scientific">Pseudocalidococcus azoricus BACA0444</name>
    <dbReference type="NCBI Taxonomy" id="2918990"/>
    <lineage>
        <taxon>Bacteria</taxon>
        <taxon>Bacillati</taxon>
        <taxon>Cyanobacteriota</taxon>
        <taxon>Cyanophyceae</taxon>
        <taxon>Acaryochloridales</taxon>
        <taxon>Thermosynechococcaceae</taxon>
        <taxon>Pseudocalidococcus</taxon>
        <taxon>Pseudocalidococcus azoricus</taxon>
    </lineage>
</organism>
<sequence length="67" mass="7530">MSNTTTRDASQRIKKLFQLGEQRARAAGHQGIVTMNDSLSEDKQKQLSAALRSLPMEFFPKLPQARV</sequence>
<accession>A0AAE4FTX1</accession>
<keyword evidence="2" id="KW-1185">Reference proteome</keyword>
<reference evidence="2" key="1">
    <citation type="submission" date="2023-07" db="EMBL/GenBank/DDBJ databases">
        <authorList>
            <person name="Luz R."/>
            <person name="Cordeiro R."/>
            <person name="Fonseca A."/>
            <person name="Goncalves V."/>
        </authorList>
    </citation>
    <scope>NUCLEOTIDE SEQUENCE [LARGE SCALE GENOMIC DNA]</scope>
    <source>
        <strain evidence="2">BACA0444</strain>
    </source>
</reference>
<proteinExistence type="predicted"/>
<dbReference type="Proteomes" id="UP001268256">
    <property type="component" value="Unassembled WGS sequence"/>
</dbReference>
<comment type="caution">
    <text evidence="1">The sequence shown here is derived from an EMBL/GenBank/DDBJ whole genome shotgun (WGS) entry which is preliminary data.</text>
</comment>
<protein>
    <submittedName>
        <fullName evidence="1">Uncharacterized protein</fullName>
    </submittedName>
</protein>
<dbReference type="EMBL" id="JAVMIP010000007">
    <property type="protein sequence ID" value="MDS3860901.1"/>
    <property type="molecule type" value="Genomic_DNA"/>
</dbReference>
<evidence type="ECO:0000313" key="1">
    <source>
        <dbReference type="EMBL" id="MDS3860901.1"/>
    </source>
</evidence>
<evidence type="ECO:0000313" key="2">
    <source>
        <dbReference type="Proteomes" id="UP001268256"/>
    </source>
</evidence>